<gene>
    <name evidence="4" type="primary">tam_21</name>
    <name evidence="4" type="ORF">GALL_512700</name>
</gene>
<reference evidence="4" key="1">
    <citation type="submission" date="2016-10" db="EMBL/GenBank/DDBJ databases">
        <title>Sequence of Gallionella enrichment culture.</title>
        <authorList>
            <person name="Poehlein A."/>
            <person name="Muehling M."/>
            <person name="Daniel R."/>
        </authorList>
    </citation>
    <scope>NUCLEOTIDE SEQUENCE</scope>
</reference>
<evidence type="ECO:0000313" key="4">
    <source>
        <dbReference type="EMBL" id="OIQ67154.1"/>
    </source>
</evidence>
<dbReference type="PANTHER" id="PTHR44942">
    <property type="entry name" value="METHYLTRANSF_11 DOMAIN-CONTAINING PROTEIN"/>
    <property type="match status" value="1"/>
</dbReference>
<dbReference type="SUPFAM" id="SSF53335">
    <property type="entry name" value="S-adenosyl-L-methionine-dependent methyltransferases"/>
    <property type="match status" value="1"/>
</dbReference>
<evidence type="ECO:0000256" key="1">
    <source>
        <dbReference type="ARBA" id="ARBA00022603"/>
    </source>
</evidence>
<dbReference type="GO" id="GO:0030798">
    <property type="term" value="F:trans-aconitate 2-methyltransferase activity"/>
    <property type="evidence" value="ECO:0007669"/>
    <property type="project" value="UniProtKB-EC"/>
</dbReference>
<dbReference type="Gene3D" id="3.40.50.150">
    <property type="entry name" value="Vaccinia Virus protein VP39"/>
    <property type="match status" value="1"/>
</dbReference>
<feature type="domain" description="Methyltransferase" evidence="3">
    <location>
        <begin position="52"/>
        <end position="142"/>
    </location>
</feature>
<comment type="caution">
    <text evidence="4">The sequence shown here is derived from an EMBL/GenBank/DDBJ whole genome shotgun (WGS) entry which is preliminary data.</text>
</comment>
<dbReference type="InterPro" id="IPR029063">
    <property type="entry name" value="SAM-dependent_MTases_sf"/>
</dbReference>
<dbReference type="InterPro" id="IPR051052">
    <property type="entry name" value="Diverse_substrate_MTase"/>
</dbReference>
<dbReference type="AlphaFoldDB" id="A0A1J5P7H3"/>
<accession>A0A1J5P7H3</accession>
<dbReference type="InterPro" id="IPR041698">
    <property type="entry name" value="Methyltransf_25"/>
</dbReference>
<dbReference type="PANTHER" id="PTHR44942:SF4">
    <property type="entry name" value="METHYLTRANSFERASE TYPE 11 DOMAIN-CONTAINING PROTEIN"/>
    <property type="match status" value="1"/>
</dbReference>
<dbReference type="EC" id="2.1.1.144" evidence="4"/>
<keyword evidence="2 4" id="KW-0808">Transferase</keyword>
<dbReference type="CDD" id="cd02440">
    <property type="entry name" value="AdoMet_MTases"/>
    <property type="match status" value="1"/>
</dbReference>
<evidence type="ECO:0000259" key="3">
    <source>
        <dbReference type="Pfam" id="PF13649"/>
    </source>
</evidence>
<keyword evidence="1 4" id="KW-0489">Methyltransferase</keyword>
<organism evidence="4">
    <name type="scientific">mine drainage metagenome</name>
    <dbReference type="NCBI Taxonomy" id="410659"/>
    <lineage>
        <taxon>unclassified sequences</taxon>
        <taxon>metagenomes</taxon>
        <taxon>ecological metagenomes</taxon>
    </lineage>
</organism>
<evidence type="ECO:0000256" key="2">
    <source>
        <dbReference type="ARBA" id="ARBA00022679"/>
    </source>
</evidence>
<name>A0A1J5P7H3_9ZZZZ</name>
<dbReference type="GO" id="GO:0032259">
    <property type="term" value="P:methylation"/>
    <property type="evidence" value="ECO:0007669"/>
    <property type="project" value="UniProtKB-KW"/>
</dbReference>
<sequence length="269" mass="28685">MSEDAVWRDERLKQRVTFDRVAKTYDTARPAYPEELYEDVAAFAGLTAGDRILEVGCGSGQATAGFSKLGLPLLALDPGGELLAIARRNLAGSDHVGFVESTFEAWPPEPGAFRLVASAQAIHWVAPEIRFAKAAAALSPGGTLAVFGNVPKGVPEEVRAAIFGVYLAVAPAELLGNVAPETWYLPSGPVAGLLAETPAFGPVEHRDYGWSIPQTAQSYRALMTTKSYHQALPEPKRTALLGGIEAAIAKVSDGFDFEYETHLYLAKAG</sequence>
<proteinExistence type="predicted"/>
<protein>
    <submittedName>
        <fullName evidence="4">Trans-aconitate 2-methyltransferase</fullName>
        <ecNumber evidence="4">2.1.1.144</ecNumber>
    </submittedName>
</protein>
<dbReference type="EMBL" id="MLJW01006111">
    <property type="protein sequence ID" value="OIQ67154.1"/>
    <property type="molecule type" value="Genomic_DNA"/>
</dbReference>
<dbReference type="Pfam" id="PF13649">
    <property type="entry name" value="Methyltransf_25"/>
    <property type="match status" value="1"/>
</dbReference>